<dbReference type="InterPro" id="IPR036527">
    <property type="entry name" value="SCP2_sterol-bd_dom_sf"/>
</dbReference>
<dbReference type="SUPFAM" id="SSF55718">
    <property type="entry name" value="SCP-like"/>
    <property type="match status" value="1"/>
</dbReference>
<evidence type="ECO:0000313" key="2">
    <source>
        <dbReference type="EMBL" id="MDQ6600232.1"/>
    </source>
</evidence>
<feature type="domain" description="SCP2" evidence="1">
    <location>
        <begin position="29"/>
        <end position="105"/>
    </location>
</feature>
<dbReference type="EMBL" id="SMYO01000004">
    <property type="protein sequence ID" value="TDK62316.1"/>
    <property type="molecule type" value="Genomic_DNA"/>
</dbReference>
<proteinExistence type="predicted"/>
<dbReference type="Gene3D" id="3.30.1050.10">
    <property type="entry name" value="SCP2 sterol-binding domain"/>
    <property type="match status" value="1"/>
</dbReference>
<dbReference type="EMBL" id="JAVGVR010000001">
    <property type="protein sequence ID" value="MDQ6600232.1"/>
    <property type="molecule type" value="Genomic_DNA"/>
</dbReference>
<organism evidence="3 4">
    <name type="scientific">Bacillus salipaludis</name>
    <dbReference type="NCBI Taxonomy" id="2547811"/>
    <lineage>
        <taxon>Bacteria</taxon>
        <taxon>Bacillati</taxon>
        <taxon>Bacillota</taxon>
        <taxon>Bacilli</taxon>
        <taxon>Bacillales</taxon>
        <taxon>Bacillaceae</taxon>
        <taxon>Bacillus</taxon>
    </lineage>
</organism>
<name>A0A4V3ATZ0_9BACI</name>
<dbReference type="Proteomes" id="UP000295132">
    <property type="component" value="Unassembled WGS sequence"/>
</dbReference>
<gene>
    <name evidence="3" type="ORF">E2K98_09690</name>
    <name evidence="2" type="ORF">RCG21_28575</name>
</gene>
<evidence type="ECO:0000313" key="5">
    <source>
        <dbReference type="Proteomes" id="UP001178888"/>
    </source>
</evidence>
<sequence>MMEMIQIFLIKVKERDHIRSLLNNEDGLMVRFICGHQNIDIFLKNGECTLLHDPSENFTECEIYGEIETVQQLLSGERKLRSLMQKGRLQVKASFRTLLLLEALFYLTKIDTKSYRII</sequence>
<reference evidence="3 4" key="1">
    <citation type="submission" date="2019-03" db="EMBL/GenBank/DDBJ databases">
        <title>Bacillus niacini sp. nov. a Nicotinate-Metabolizing Mesophile Isolated from Soil.</title>
        <authorList>
            <person name="Zhang G."/>
        </authorList>
    </citation>
    <scope>NUCLEOTIDE SEQUENCE [LARGE SCALE GENOMIC DNA]</scope>
    <source>
        <strain evidence="3 4">WN066</strain>
    </source>
</reference>
<accession>A0A4V3ATZ0</accession>
<dbReference type="AlphaFoldDB" id="A0A4V3ATZ0"/>
<dbReference type="RefSeq" id="WP_133334040.1">
    <property type="nucleotide sequence ID" value="NZ_JAVGVR010000001.1"/>
</dbReference>
<evidence type="ECO:0000259" key="1">
    <source>
        <dbReference type="Pfam" id="PF02036"/>
    </source>
</evidence>
<dbReference type="Pfam" id="PF02036">
    <property type="entry name" value="SCP2"/>
    <property type="match status" value="1"/>
</dbReference>
<evidence type="ECO:0000313" key="3">
    <source>
        <dbReference type="EMBL" id="TDK62316.1"/>
    </source>
</evidence>
<reference evidence="2" key="2">
    <citation type="submission" date="2023-08" db="EMBL/GenBank/DDBJ databases">
        <title>Nitrogen cycling bacteria in agricultural field soils.</title>
        <authorList>
            <person name="Jang J."/>
        </authorList>
    </citation>
    <scope>NUCLEOTIDE SEQUENCE</scope>
    <source>
        <strain evidence="2">PS3-36</strain>
    </source>
</reference>
<protein>
    <submittedName>
        <fullName evidence="2">SCP2 sterol-binding domain-containing protein</fullName>
    </submittedName>
</protein>
<keyword evidence="5" id="KW-1185">Reference proteome</keyword>
<dbReference type="Proteomes" id="UP001178888">
    <property type="component" value="Unassembled WGS sequence"/>
</dbReference>
<comment type="caution">
    <text evidence="3">The sequence shown here is derived from an EMBL/GenBank/DDBJ whole genome shotgun (WGS) entry which is preliminary data.</text>
</comment>
<evidence type="ECO:0000313" key="4">
    <source>
        <dbReference type="Proteomes" id="UP000295132"/>
    </source>
</evidence>
<dbReference type="InterPro" id="IPR003033">
    <property type="entry name" value="SCP2_sterol-bd_dom"/>
</dbReference>